<feature type="domain" description="Acyl-CoA thioesterase 2 C-terminal" evidence="3">
    <location>
        <begin position="191"/>
        <end position="299"/>
    </location>
</feature>
<keyword evidence="6" id="KW-1185">Reference proteome</keyword>
<dbReference type="CDD" id="cd03444">
    <property type="entry name" value="Thioesterase_II_repeat1"/>
    <property type="match status" value="1"/>
</dbReference>
<feature type="domain" description="Acyl-CoA thioesterase-like N-terminal HotDog" evidence="4">
    <location>
        <begin position="39"/>
        <end position="117"/>
    </location>
</feature>
<sequence length="306" mass="34529">MSRPTETATLTPMDALLAILDLEKLEENLFRGLSPQVGWQRVFGGQVIGQALVAAQRTVDEGRYVHSLHAYFMRPGDPSVPIIYEVDRIRDGSSFATRRVVAIQHGNAIFAMSASFQYDEGGFDHQVRMPDVPMPETLPGERELKEKFLVHAPEAIRRYWERPRPIEIRPVSLEQYFSRDEASRERILRDGALPTQNVWVKAVGSVPDERHLQAAVLAYLSDMTLLDTSLYAHGTSVFDRSLQVASLDHAMWFHRPSRMDDWLLYAQDSPNAHGARGMTRGCLYDRSGALIASVAQEGLIRKKAIE</sequence>
<proteinExistence type="inferred from homology"/>
<gene>
    <name evidence="5" type="ORF">J2Z31_004177</name>
</gene>
<dbReference type="InterPro" id="IPR042171">
    <property type="entry name" value="Acyl-CoA_hotdog"/>
</dbReference>
<dbReference type="PANTHER" id="PTHR11066:SF34">
    <property type="entry name" value="ACYL-COENZYME A THIOESTERASE 8"/>
    <property type="match status" value="1"/>
</dbReference>
<dbReference type="Pfam" id="PF13622">
    <property type="entry name" value="4HBT_3"/>
    <property type="match status" value="1"/>
</dbReference>
<name>A0ABS4R448_9HYPH</name>
<reference evidence="5 6" key="1">
    <citation type="submission" date="2021-03" db="EMBL/GenBank/DDBJ databases">
        <title>Genomic Encyclopedia of Type Strains, Phase IV (KMG-IV): sequencing the most valuable type-strain genomes for metagenomic binning, comparative biology and taxonomic classification.</title>
        <authorList>
            <person name="Goeker M."/>
        </authorList>
    </citation>
    <scope>NUCLEOTIDE SEQUENCE [LARGE SCALE GENOMIC DNA]</scope>
    <source>
        <strain evidence="5 6">DSM 13372</strain>
    </source>
</reference>
<protein>
    <submittedName>
        <fullName evidence="5">Acyl-CoA thioesterase-2</fullName>
        <ecNumber evidence="5">3.1.2.-</ecNumber>
    </submittedName>
</protein>
<dbReference type="RefSeq" id="WP_209603988.1">
    <property type="nucleotide sequence ID" value="NZ_JAGILA010000006.1"/>
</dbReference>
<dbReference type="CDD" id="cd03445">
    <property type="entry name" value="Thioesterase_II_repeat2"/>
    <property type="match status" value="1"/>
</dbReference>
<evidence type="ECO:0000259" key="4">
    <source>
        <dbReference type="Pfam" id="PF13622"/>
    </source>
</evidence>
<evidence type="ECO:0000313" key="5">
    <source>
        <dbReference type="EMBL" id="MBP2237654.1"/>
    </source>
</evidence>
<dbReference type="InterPro" id="IPR003703">
    <property type="entry name" value="Acyl_CoA_thio"/>
</dbReference>
<dbReference type="Gene3D" id="2.40.160.210">
    <property type="entry name" value="Acyl-CoA thioesterase, double hotdog domain"/>
    <property type="match status" value="1"/>
</dbReference>
<dbReference type="SUPFAM" id="SSF54637">
    <property type="entry name" value="Thioesterase/thiol ester dehydrase-isomerase"/>
    <property type="match status" value="2"/>
</dbReference>
<dbReference type="NCBIfam" id="TIGR00189">
    <property type="entry name" value="tesB"/>
    <property type="match status" value="1"/>
</dbReference>
<comment type="caution">
    <text evidence="5">The sequence shown here is derived from an EMBL/GenBank/DDBJ whole genome shotgun (WGS) entry which is preliminary data.</text>
</comment>
<organism evidence="5 6">
    <name type="scientific">Sinorhizobium kostiense</name>
    <dbReference type="NCBI Taxonomy" id="76747"/>
    <lineage>
        <taxon>Bacteria</taxon>
        <taxon>Pseudomonadati</taxon>
        <taxon>Pseudomonadota</taxon>
        <taxon>Alphaproteobacteria</taxon>
        <taxon>Hyphomicrobiales</taxon>
        <taxon>Rhizobiaceae</taxon>
        <taxon>Sinorhizobium/Ensifer group</taxon>
        <taxon>Sinorhizobium</taxon>
    </lineage>
</organism>
<dbReference type="InterPro" id="IPR025652">
    <property type="entry name" value="TesB_C"/>
</dbReference>
<dbReference type="Proteomes" id="UP000730739">
    <property type="component" value="Unassembled WGS sequence"/>
</dbReference>
<evidence type="ECO:0000259" key="3">
    <source>
        <dbReference type="Pfam" id="PF02551"/>
    </source>
</evidence>
<dbReference type="EC" id="3.1.2.-" evidence="5"/>
<dbReference type="Pfam" id="PF02551">
    <property type="entry name" value="Acyl_CoA_thio"/>
    <property type="match status" value="1"/>
</dbReference>
<dbReference type="InterPro" id="IPR049449">
    <property type="entry name" value="TesB_ACOT8-like_N"/>
</dbReference>
<evidence type="ECO:0000313" key="6">
    <source>
        <dbReference type="Proteomes" id="UP000730739"/>
    </source>
</evidence>
<dbReference type="GO" id="GO:0016787">
    <property type="term" value="F:hydrolase activity"/>
    <property type="evidence" value="ECO:0007669"/>
    <property type="project" value="UniProtKB-KW"/>
</dbReference>
<comment type="similarity">
    <text evidence="1">Belongs to the C/M/P thioester hydrolase family.</text>
</comment>
<dbReference type="PANTHER" id="PTHR11066">
    <property type="entry name" value="ACYL-COA THIOESTERASE"/>
    <property type="match status" value="1"/>
</dbReference>
<evidence type="ECO:0000256" key="1">
    <source>
        <dbReference type="ARBA" id="ARBA00006538"/>
    </source>
</evidence>
<dbReference type="EMBL" id="JAGILA010000006">
    <property type="protein sequence ID" value="MBP2237654.1"/>
    <property type="molecule type" value="Genomic_DNA"/>
</dbReference>
<evidence type="ECO:0000256" key="2">
    <source>
        <dbReference type="ARBA" id="ARBA00022801"/>
    </source>
</evidence>
<keyword evidence="2 5" id="KW-0378">Hydrolase</keyword>
<dbReference type="InterPro" id="IPR029069">
    <property type="entry name" value="HotDog_dom_sf"/>
</dbReference>
<accession>A0ABS4R448</accession>